<protein>
    <recommendedName>
        <fullName evidence="1">Reverse transcriptase zinc-binding domain-containing protein</fullName>
    </recommendedName>
</protein>
<gene>
    <name evidence="2" type="ORF">SO802_022660</name>
</gene>
<dbReference type="AlphaFoldDB" id="A0AAW2C6E2"/>
<comment type="caution">
    <text evidence="2">The sequence shown here is derived from an EMBL/GenBank/DDBJ whole genome shotgun (WGS) entry which is preliminary data.</text>
</comment>
<name>A0AAW2C6E2_9ROSI</name>
<dbReference type="Proteomes" id="UP001459277">
    <property type="component" value="Unassembled WGS sequence"/>
</dbReference>
<feature type="domain" description="Reverse transcriptase zinc-binding" evidence="1">
    <location>
        <begin position="391"/>
        <end position="462"/>
    </location>
</feature>
<reference evidence="2 3" key="1">
    <citation type="submission" date="2024-01" db="EMBL/GenBank/DDBJ databases">
        <title>A telomere-to-telomere, gap-free genome of sweet tea (Lithocarpus litseifolius).</title>
        <authorList>
            <person name="Zhou J."/>
        </authorList>
    </citation>
    <scope>NUCLEOTIDE SEQUENCE [LARGE SCALE GENOMIC DNA]</scope>
    <source>
        <strain evidence="2">Zhou-2022a</strain>
        <tissue evidence="2">Leaf</tissue>
    </source>
</reference>
<dbReference type="InterPro" id="IPR026960">
    <property type="entry name" value="RVT-Znf"/>
</dbReference>
<sequence length="620" mass="70442">MLEARVPCVETDREIKEVQDALNVWLDAESTMWRQCSRNFLLTDGDRNTRFFHTKATNRKYRNTIHGICDSNGNWQEDEQQVENIIVGYFRDIFHTQGPADSSTLIEAIEPVVTSDMNDSLTQVFQADEVHRALKQMHPKKSPGPDEGLSALIRKSVELGLLSSVAACPRGPKISHLFFADDSLIFCKATVEECTTLEEILEIYECKEVLIKAVAQAIPTYTMSVFQLPSALCDELTSMVRSFWRGQNNGKNKIDWTSWDKICAPKIGGGLRFRDLKAFNLGLLAKQDKWLPTCSTFKVSTHPHALHVDSYVSSLIDNDTGCWRIGLIKEIFLQNNAEAILSIPLSTRRPPNRIIWVFTPNGRFSVYFTYKVALSLLHTKIGSLGSSSNSQNISVFWKTLWHLKVPSKIRSFAWRACKNILPTKSNLHLRKVLDDQTYEAYSNEEETTGHVLWSCEKAQEVWLTTGICTHNHDVRFNSFLDFLWHLVFEQHVGDELLSLSVTIAWSFWQNRNKARIGGTRQNSQAILHLALNWTREYWLVNHKTVIPNVVTNTTWTLPHSPRYKVNVDGAIFQRLHAMGIGVVARDHVGQCVAAMSKNLWVPLGLLEAEAKALEDGIDFA</sequence>
<dbReference type="PANTHER" id="PTHR33116:SF86">
    <property type="entry name" value="REVERSE TRANSCRIPTASE DOMAIN-CONTAINING PROTEIN"/>
    <property type="match status" value="1"/>
</dbReference>
<evidence type="ECO:0000313" key="2">
    <source>
        <dbReference type="EMBL" id="KAK9992957.1"/>
    </source>
</evidence>
<proteinExistence type="predicted"/>
<organism evidence="2 3">
    <name type="scientific">Lithocarpus litseifolius</name>
    <dbReference type="NCBI Taxonomy" id="425828"/>
    <lineage>
        <taxon>Eukaryota</taxon>
        <taxon>Viridiplantae</taxon>
        <taxon>Streptophyta</taxon>
        <taxon>Embryophyta</taxon>
        <taxon>Tracheophyta</taxon>
        <taxon>Spermatophyta</taxon>
        <taxon>Magnoliopsida</taxon>
        <taxon>eudicotyledons</taxon>
        <taxon>Gunneridae</taxon>
        <taxon>Pentapetalae</taxon>
        <taxon>rosids</taxon>
        <taxon>fabids</taxon>
        <taxon>Fagales</taxon>
        <taxon>Fagaceae</taxon>
        <taxon>Lithocarpus</taxon>
    </lineage>
</organism>
<dbReference type="EMBL" id="JAZDWU010000008">
    <property type="protein sequence ID" value="KAK9992957.1"/>
    <property type="molecule type" value="Genomic_DNA"/>
</dbReference>
<dbReference type="Pfam" id="PF13966">
    <property type="entry name" value="zf-RVT"/>
    <property type="match status" value="1"/>
</dbReference>
<accession>A0AAW2C6E2</accession>
<evidence type="ECO:0000313" key="3">
    <source>
        <dbReference type="Proteomes" id="UP001459277"/>
    </source>
</evidence>
<keyword evidence="3" id="KW-1185">Reference proteome</keyword>
<evidence type="ECO:0000259" key="1">
    <source>
        <dbReference type="Pfam" id="PF13966"/>
    </source>
</evidence>
<dbReference type="PANTHER" id="PTHR33116">
    <property type="entry name" value="REVERSE TRANSCRIPTASE ZINC-BINDING DOMAIN-CONTAINING PROTEIN-RELATED-RELATED"/>
    <property type="match status" value="1"/>
</dbReference>